<sequence>MNKIEYLIMNKLLTLTAIVTTVLISYGMSSPVDNQLQKKTNLHSTKHEQVTTKPHAGIELNYNRPKKLQVGDSYDLVLNFKTRVSADTLQINIKHDDGLQLGVSQFDYQFAAFKNKKNKITIPVTTLHDGQYYIDISAALITNGVSQARSFSIPVVVGDPSKNKKINAGYISVPSQGVISMPASETTE</sequence>
<reference evidence="1 2" key="1">
    <citation type="journal article" date="2018" name="ISME J.">
        <title>Endosymbiont genomes yield clues of tubeworm success.</title>
        <authorList>
            <person name="Li Y."/>
            <person name="Liles M.R."/>
            <person name="Halanych K.M."/>
        </authorList>
    </citation>
    <scope>NUCLEOTIDE SEQUENCE [LARGE SCALE GENOMIC DNA]</scope>
    <source>
        <strain evidence="1">A1464</strain>
    </source>
</reference>
<comment type="caution">
    <text evidence="1">The sequence shown here is derived from an EMBL/GenBank/DDBJ whole genome shotgun (WGS) entry which is preliminary data.</text>
</comment>
<evidence type="ECO:0000313" key="1">
    <source>
        <dbReference type="EMBL" id="RDH83968.1"/>
    </source>
</evidence>
<evidence type="ECO:0000313" key="2">
    <source>
        <dbReference type="Proteomes" id="UP000254266"/>
    </source>
</evidence>
<gene>
    <name evidence="1" type="ORF">DIZ80_07485</name>
</gene>
<accession>A0A370DGC4</accession>
<protein>
    <submittedName>
        <fullName evidence="1">Uncharacterized protein</fullName>
    </submittedName>
</protein>
<name>A0A370DGC4_9GAMM</name>
<keyword evidence="2" id="KW-1185">Reference proteome</keyword>
<organism evidence="1 2">
    <name type="scientific">endosymbiont of Galathealinum brachiosum</name>
    <dbReference type="NCBI Taxonomy" id="2200906"/>
    <lineage>
        <taxon>Bacteria</taxon>
        <taxon>Pseudomonadati</taxon>
        <taxon>Pseudomonadota</taxon>
        <taxon>Gammaproteobacteria</taxon>
        <taxon>sulfur-oxidizing symbionts</taxon>
    </lineage>
</organism>
<dbReference type="Proteomes" id="UP000254266">
    <property type="component" value="Unassembled WGS sequence"/>
</dbReference>
<dbReference type="AlphaFoldDB" id="A0A370DGC4"/>
<proteinExistence type="predicted"/>
<dbReference type="EMBL" id="QFXC01000008">
    <property type="protein sequence ID" value="RDH83968.1"/>
    <property type="molecule type" value="Genomic_DNA"/>
</dbReference>